<feature type="compositionally biased region" description="Polar residues" evidence="2">
    <location>
        <begin position="195"/>
        <end position="204"/>
    </location>
</feature>
<dbReference type="AlphaFoldDB" id="A0AAV6FW54"/>
<sequence length="288" mass="31708">MRVTHSPQHIPKSSIEEDLKKLITLDSPPPVTQEFKGLRRISWISSPHTCFLPGRAYPLPALLTVLNTPHPPSRAARLLLSADTCRSSIYSGQRDPVTSVPTDGLFSCSTMPRSPTARHAPQRQPSYNQGAKSLGDLTSQEACVFEADLRRPLPDPPLMPLPDASADRGLDWSDLVDAAKAFEAQRANFLSVQDGSASCQQAEPQTAPPRHPSPGDVPACLLGKVSQLESMVKLLQEDLKKEKDAKVSLQAQIQTLRDDNQRLQEESLNASAKLKKFTEWVFNTIDMN</sequence>
<organism evidence="4 5">
    <name type="scientific">Alosa alosa</name>
    <name type="common">allis shad</name>
    <dbReference type="NCBI Taxonomy" id="278164"/>
    <lineage>
        <taxon>Eukaryota</taxon>
        <taxon>Metazoa</taxon>
        <taxon>Chordata</taxon>
        <taxon>Craniata</taxon>
        <taxon>Vertebrata</taxon>
        <taxon>Euteleostomi</taxon>
        <taxon>Actinopterygii</taxon>
        <taxon>Neopterygii</taxon>
        <taxon>Teleostei</taxon>
        <taxon>Clupei</taxon>
        <taxon>Clupeiformes</taxon>
        <taxon>Clupeoidei</taxon>
        <taxon>Clupeidae</taxon>
        <taxon>Alosa</taxon>
    </lineage>
</organism>
<feature type="compositionally biased region" description="Polar residues" evidence="2">
    <location>
        <begin position="123"/>
        <end position="133"/>
    </location>
</feature>
<accession>A0AAV6FW54</accession>
<feature type="region of interest" description="Disordered" evidence="2">
    <location>
        <begin position="112"/>
        <end position="133"/>
    </location>
</feature>
<dbReference type="InterPro" id="IPR021818">
    <property type="entry name" value="SIPA1L_C"/>
</dbReference>
<dbReference type="EMBL" id="JADWDJ010000019">
    <property type="protein sequence ID" value="KAG5265387.1"/>
    <property type="molecule type" value="Genomic_DNA"/>
</dbReference>
<gene>
    <name evidence="4" type="ORF">AALO_G00241840</name>
</gene>
<dbReference type="Pfam" id="PF11881">
    <property type="entry name" value="SPAR_C"/>
    <property type="match status" value="1"/>
</dbReference>
<reference evidence="4" key="1">
    <citation type="submission" date="2020-10" db="EMBL/GenBank/DDBJ databases">
        <title>Chromosome-scale genome assembly of the Allis shad, Alosa alosa.</title>
        <authorList>
            <person name="Margot Z."/>
            <person name="Christophe K."/>
            <person name="Cabau C."/>
            <person name="Louis A."/>
            <person name="Berthelot C."/>
            <person name="Parey E."/>
            <person name="Roest Crollius H."/>
            <person name="Montfort J."/>
            <person name="Robinson-Rechavi M."/>
            <person name="Bucao C."/>
            <person name="Bouchez O."/>
            <person name="Gislard M."/>
            <person name="Lluch J."/>
            <person name="Milhes M."/>
            <person name="Lampietro C."/>
            <person name="Lopez Roques C."/>
            <person name="Donnadieu C."/>
            <person name="Braasch I."/>
            <person name="Desvignes T."/>
            <person name="Postlethwait J."/>
            <person name="Bobe J."/>
            <person name="Guiguen Y."/>
        </authorList>
    </citation>
    <scope>NUCLEOTIDE SEQUENCE</scope>
    <source>
        <strain evidence="4">M-15738</strain>
        <tissue evidence="4">Blood</tissue>
    </source>
</reference>
<protein>
    <recommendedName>
        <fullName evidence="3">Signal-induced proliferation-associated 1-like protein C-terminal domain-containing protein</fullName>
    </recommendedName>
</protein>
<evidence type="ECO:0000313" key="4">
    <source>
        <dbReference type="EMBL" id="KAG5265387.1"/>
    </source>
</evidence>
<dbReference type="Proteomes" id="UP000823561">
    <property type="component" value="Chromosome 19"/>
</dbReference>
<keyword evidence="1" id="KW-0175">Coiled coil</keyword>
<evidence type="ECO:0000259" key="3">
    <source>
        <dbReference type="Pfam" id="PF11881"/>
    </source>
</evidence>
<feature type="domain" description="Signal-induced proliferation-associated 1-like protein C-terminal" evidence="3">
    <location>
        <begin position="1"/>
        <end position="233"/>
    </location>
</feature>
<evidence type="ECO:0000313" key="5">
    <source>
        <dbReference type="Proteomes" id="UP000823561"/>
    </source>
</evidence>
<name>A0AAV6FW54_9TELE</name>
<feature type="coiled-coil region" evidence="1">
    <location>
        <begin position="225"/>
        <end position="273"/>
    </location>
</feature>
<evidence type="ECO:0000256" key="2">
    <source>
        <dbReference type="SAM" id="MobiDB-lite"/>
    </source>
</evidence>
<evidence type="ECO:0000256" key="1">
    <source>
        <dbReference type="SAM" id="Coils"/>
    </source>
</evidence>
<feature type="region of interest" description="Disordered" evidence="2">
    <location>
        <begin position="195"/>
        <end position="217"/>
    </location>
</feature>
<comment type="caution">
    <text evidence="4">The sequence shown here is derived from an EMBL/GenBank/DDBJ whole genome shotgun (WGS) entry which is preliminary data.</text>
</comment>
<keyword evidence="5" id="KW-1185">Reference proteome</keyword>
<proteinExistence type="predicted"/>